<dbReference type="EMBL" id="BMNT01000003">
    <property type="protein sequence ID" value="GGK67335.1"/>
    <property type="molecule type" value="Genomic_DNA"/>
</dbReference>
<dbReference type="RefSeq" id="WP_189161534.1">
    <property type="nucleotide sequence ID" value="NZ_BMNT01000003.1"/>
</dbReference>
<comment type="caution">
    <text evidence="1">The sequence shown here is derived from an EMBL/GenBank/DDBJ whole genome shotgun (WGS) entry which is preliminary data.</text>
</comment>
<sequence>MGPQDFLGVTAAVNDKVYISSNNSSTNDTMPHPPTVTCFDPAIKAPCAGWTPQADGGPNATRILAIFTERDAADNAIGVCTVAGQSTTDAPVVTCHRFDGTIHPTPPGLQDIFPSGGKGSVVFQPADIVYSQRHRLYFPFYTEDYKFPGNTLCYSWTAQAACPGYPQPAGHPLVNGGKTLDYGYVFYQPTGCLFGSGHFGWIFGVHPTNGTSTC</sequence>
<reference evidence="1" key="1">
    <citation type="journal article" date="2014" name="Int. J. Syst. Evol. Microbiol.">
        <title>Complete genome sequence of Corynebacterium casei LMG S-19264T (=DSM 44701T), isolated from a smear-ripened cheese.</title>
        <authorList>
            <consortium name="US DOE Joint Genome Institute (JGI-PGF)"/>
            <person name="Walter F."/>
            <person name="Albersmeier A."/>
            <person name="Kalinowski J."/>
            <person name="Ruckert C."/>
        </authorList>
    </citation>
    <scope>NUCLEOTIDE SEQUENCE</scope>
    <source>
        <strain evidence="1">JCM 13064</strain>
    </source>
</reference>
<name>A0A917VDM7_9ACTN</name>
<keyword evidence="2" id="KW-1185">Reference proteome</keyword>
<gene>
    <name evidence="1" type="ORF">GCM10007964_07970</name>
</gene>
<dbReference type="AlphaFoldDB" id="A0A917VDM7"/>
<dbReference type="Proteomes" id="UP000645217">
    <property type="component" value="Unassembled WGS sequence"/>
</dbReference>
<accession>A0A917VDM7</accession>
<protein>
    <submittedName>
        <fullName evidence="1">Uncharacterized protein</fullName>
    </submittedName>
</protein>
<evidence type="ECO:0000313" key="2">
    <source>
        <dbReference type="Proteomes" id="UP000645217"/>
    </source>
</evidence>
<organism evidence="1 2">
    <name type="scientific">Sphaerisporangium melleum</name>
    <dbReference type="NCBI Taxonomy" id="321316"/>
    <lineage>
        <taxon>Bacteria</taxon>
        <taxon>Bacillati</taxon>
        <taxon>Actinomycetota</taxon>
        <taxon>Actinomycetes</taxon>
        <taxon>Streptosporangiales</taxon>
        <taxon>Streptosporangiaceae</taxon>
        <taxon>Sphaerisporangium</taxon>
    </lineage>
</organism>
<evidence type="ECO:0000313" key="1">
    <source>
        <dbReference type="EMBL" id="GGK67335.1"/>
    </source>
</evidence>
<reference evidence="1" key="2">
    <citation type="submission" date="2020-09" db="EMBL/GenBank/DDBJ databases">
        <authorList>
            <person name="Sun Q."/>
            <person name="Ohkuma M."/>
        </authorList>
    </citation>
    <scope>NUCLEOTIDE SEQUENCE</scope>
    <source>
        <strain evidence="1">JCM 13064</strain>
    </source>
</reference>
<proteinExistence type="predicted"/>